<dbReference type="GeneID" id="110200162"/>
<dbReference type="Proteomes" id="UP000515140">
    <property type="component" value="Unplaced"/>
</dbReference>
<proteinExistence type="predicted"/>
<dbReference type="SUPFAM" id="SSF51206">
    <property type="entry name" value="cAMP-binding domain-like"/>
    <property type="match status" value="2"/>
</dbReference>
<protein>
    <submittedName>
        <fullName evidence="3">Uncharacterized protein LOC110200162 isoform X1</fullName>
    </submittedName>
</protein>
<reference evidence="3" key="1">
    <citation type="submission" date="2025-08" db="UniProtKB">
        <authorList>
            <consortium name="RefSeq"/>
        </authorList>
    </citation>
    <scope>IDENTIFICATION</scope>
    <source>
        <tissue evidence="3">Spleen</tissue>
    </source>
</reference>
<gene>
    <name evidence="3" type="primary">LOC110200162</name>
</gene>
<dbReference type="PANTHER" id="PTHR23011:SF41">
    <property type="entry name" value="CYCLIC NUCLEOTIDE-BINDING DOMAIN-CONTAINING PROTEIN"/>
    <property type="match status" value="1"/>
</dbReference>
<dbReference type="PROSITE" id="PS50042">
    <property type="entry name" value="CNMP_BINDING_3"/>
    <property type="match status" value="1"/>
</dbReference>
<dbReference type="InterPro" id="IPR018490">
    <property type="entry name" value="cNMP-bd_dom_sf"/>
</dbReference>
<name>A0A6P5J9L1_PHACI</name>
<evidence type="ECO:0000313" key="2">
    <source>
        <dbReference type="Proteomes" id="UP000515140"/>
    </source>
</evidence>
<accession>A0A6P5J9L1</accession>
<dbReference type="InParanoid" id="A0A6P5J9L1"/>
<evidence type="ECO:0000313" key="3">
    <source>
        <dbReference type="RefSeq" id="XP_020830997.1"/>
    </source>
</evidence>
<dbReference type="InterPro" id="IPR000595">
    <property type="entry name" value="cNMP-bd_dom"/>
</dbReference>
<dbReference type="SMART" id="SM00100">
    <property type="entry name" value="cNMP"/>
    <property type="match status" value="1"/>
</dbReference>
<dbReference type="Pfam" id="PF00027">
    <property type="entry name" value="cNMP_binding"/>
    <property type="match status" value="1"/>
</dbReference>
<keyword evidence="2" id="KW-1185">Reference proteome</keyword>
<dbReference type="CDD" id="cd00038">
    <property type="entry name" value="CAP_ED"/>
    <property type="match status" value="1"/>
</dbReference>
<organism evidence="2 3">
    <name type="scientific">Phascolarctos cinereus</name>
    <name type="common">Koala</name>
    <dbReference type="NCBI Taxonomy" id="38626"/>
    <lineage>
        <taxon>Eukaryota</taxon>
        <taxon>Metazoa</taxon>
        <taxon>Chordata</taxon>
        <taxon>Craniata</taxon>
        <taxon>Vertebrata</taxon>
        <taxon>Euteleostomi</taxon>
        <taxon>Mammalia</taxon>
        <taxon>Metatheria</taxon>
        <taxon>Diprotodontia</taxon>
        <taxon>Phascolarctidae</taxon>
        <taxon>Phascolarctos</taxon>
    </lineage>
</organism>
<sequence length="470" mass="53339">MSSFSSPYPSLKPAWSLPSDLWLLRELSSDSKASTLILSSSPTEVLVQGRGAADRFRKMARILAHICGLTLSLKRYIGNSPAVQWVAFHLKIQNRIRNGMLLNIFTEAKMNLTKDSAILKSLLSVCPHRRSVEDFRQIQEHLKKNISFQHLPNEVQLQRCQIVIYHEYEAKSVIIKKGRWPMECYFVLSGKLAAVSSLTAENSNSEIISEFEEGDFVGETCLLTNTRRPTTIVCKSDAELLVISKKDFDYILSDIVQEQFQGMCSFIRDLPMFSPWSKEKIDYLVHCSSLRRYRAGFLVCENLYSNYLIIIRSGRCLVMAQIGENISSRSSSDTLKSASTSFFKKHLLAPRITSVTSLSAQSWVTSSAYYGIELNYLEQGKIFGLVEKMKKPSDVHFRLVSEGAECIFIPTKIFLMEAPIISQQMAIGLVNIYPTKGTIKEHLIKKQAWNNYKARVVTQQLKRKARITSS</sequence>
<dbReference type="InterPro" id="IPR014710">
    <property type="entry name" value="RmlC-like_jellyroll"/>
</dbReference>
<dbReference type="AlphaFoldDB" id="A0A6P5J9L1"/>
<evidence type="ECO:0000259" key="1">
    <source>
        <dbReference type="PROSITE" id="PS50042"/>
    </source>
</evidence>
<dbReference type="Gene3D" id="2.60.120.10">
    <property type="entry name" value="Jelly Rolls"/>
    <property type="match status" value="2"/>
</dbReference>
<dbReference type="KEGG" id="pcw:110200162"/>
<dbReference type="RefSeq" id="XP_020830997.1">
    <property type="nucleotide sequence ID" value="XM_020975338.1"/>
</dbReference>
<dbReference type="PANTHER" id="PTHR23011">
    <property type="entry name" value="CYCLIC NUCLEOTIDE-BINDING DOMAIN CONTAINING PROTEIN"/>
    <property type="match status" value="1"/>
</dbReference>
<feature type="domain" description="Cyclic nucleotide-binding" evidence="1">
    <location>
        <begin position="147"/>
        <end position="269"/>
    </location>
</feature>